<feature type="compositionally biased region" description="Acidic residues" evidence="8">
    <location>
        <begin position="415"/>
        <end position="437"/>
    </location>
</feature>
<feature type="compositionally biased region" description="Low complexity" evidence="8">
    <location>
        <begin position="198"/>
        <end position="210"/>
    </location>
</feature>
<comment type="subcellular location">
    <subcellularLocation>
        <location evidence="1">Nucleus</location>
    </subcellularLocation>
</comment>
<evidence type="ECO:0000256" key="6">
    <source>
        <dbReference type="ARBA" id="ARBA00023242"/>
    </source>
</evidence>
<dbReference type="OrthoDB" id="6365676at2759"/>
<evidence type="ECO:0000313" key="11">
    <source>
        <dbReference type="Proteomes" id="UP000467700"/>
    </source>
</evidence>
<evidence type="ECO:0000256" key="1">
    <source>
        <dbReference type="ARBA" id="ARBA00004123"/>
    </source>
</evidence>
<dbReference type="EMBL" id="CACVBS010000046">
    <property type="protein sequence ID" value="CAA7264873.1"/>
    <property type="molecule type" value="Genomic_DNA"/>
</dbReference>
<dbReference type="SUPFAM" id="SSF57667">
    <property type="entry name" value="beta-beta-alpha zinc fingers"/>
    <property type="match status" value="1"/>
</dbReference>
<feature type="compositionally biased region" description="Low complexity" evidence="8">
    <location>
        <begin position="461"/>
        <end position="488"/>
    </location>
</feature>
<dbReference type="PROSITE" id="PS00028">
    <property type="entry name" value="ZINC_FINGER_C2H2_1"/>
    <property type="match status" value="1"/>
</dbReference>
<evidence type="ECO:0000256" key="5">
    <source>
        <dbReference type="ARBA" id="ARBA00022833"/>
    </source>
</evidence>
<dbReference type="FunFam" id="3.30.160.60:FF:000125">
    <property type="entry name" value="Putative zinc finger protein 143"/>
    <property type="match status" value="1"/>
</dbReference>
<feature type="region of interest" description="Disordered" evidence="8">
    <location>
        <begin position="337"/>
        <end position="666"/>
    </location>
</feature>
<keyword evidence="3" id="KW-0677">Repeat</keyword>
<keyword evidence="11" id="KW-1185">Reference proteome</keyword>
<keyword evidence="4 7" id="KW-0863">Zinc-finger</keyword>
<sequence length="768" mass="83515">MQSPLSPVYPYDLNSPYSNASSASYQTDPSPVSDQPADDDYALYASAQIAIYNADLPHPYEFDPAMWPEAKKQQQHVYHVPRSHPAYPPQYHSDLKAVYPAAPPNHSPAPPRIKQEDLAAFPANIPAYPPSHDLVHSQNHHHIPMSHNTHHHQHLLQSHAHDTQNPQTGTGTAASPFALLSPLQQPQPTAYYSPPFRPQQQQQPQQYQQQVYASTGTVHPADVSPQSDSSVSPLSTYADLSGAVACDPRFVCPPQAQQQQCHPHPHQQNGFHPVGGLDSDMGMGEMDLDGHISIVSGGMAVGMAPHVMEDVGMVVVGGMGEEDADGEEDWGDHAQMQVQQGYEQHHQQQQQQTEYMDDGEHEQASHSRTSTSTSNSTSTASTSTTSRGRILRRPIHKSHQHQPEQDQDNHATSPSEEDEFDDESESEEESEDDDDDEFVLKPRSRTRGGMGAVGSGRRRGSAVPVSASAMAAVAQAQLQAQAAQAHAGHGQGQGMPSSYPTTSAGAGAGAGFGGYGEGRTLRPRSVSRYNPYADGGFSYDGEQSMFSQSTDASYDGRRRYNSHPGASPASTSTSSSQPSRSTSSASNPSSTSSTPSSTSSTSTHTTTTSTARRRLRPSPTMPIPVPVPNLTKKSRGRRVPTMSSLEDMRSAASGAGKKRQSAAAGGKNARMYLCDVEGCGKCFARGEHLKRHVRSIHTYEKPHRCPYPGAARTLAGMITWASICACTRTSSRPRRSRPRCWRRSARRSRCNRWLPRLRHGLGFIPFVF</sequence>
<dbReference type="GO" id="GO:0000978">
    <property type="term" value="F:RNA polymerase II cis-regulatory region sequence-specific DNA binding"/>
    <property type="evidence" value="ECO:0007669"/>
    <property type="project" value="InterPro"/>
</dbReference>
<keyword evidence="6" id="KW-0539">Nucleus</keyword>
<feature type="compositionally biased region" description="Gly residues" evidence="8">
    <location>
        <begin position="506"/>
        <end position="517"/>
    </location>
</feature>
<gene>
    <name evidence="10" type="ORF">AAE3_LOCUS6865</name>
</gene>
<feature type="compositionally biased region" description="Polar residues" evidence="8">
    <location>
        <begin position="163"/>
        <end position="173"/>
    </location>
</feature>
<evidence type="ECO:0000256" key="8">
    <source>
        <dbReference type="SAM" id="MobiDB-lite"/>
    </source>
</evidence>
<evidence type="ECO:0000256" key="7">
    <source>
        <dbReference type="PROSITE-ProRule" id="PRU00042"/>
    </source>
</evidence>
<evidence type="ECO:0000256" key="2">
    <source>
        <dbReference type="ARBA" id="ARBA00022723"/>
    </source>
</evidence>
<organism evidence="10 11">
    <name type="scientific">Cyclocybe aegerita</name>
    <name type="common">Black poplar mushroom</name>
    <name type="synonym">Agrocybe aegerita</name>
    <dbReference type="NCBI Taxonomy" id="1973307"/>
    <lineage>
        <taxon>Eukaryota</taxon>
        <taxon>Fungi</taxon>
        <taxon>Dikarya</taxon>
        <taxon>Basidiomycota</taxon>
        <taxon>Agaricomycotina</taxon>
        <taxon>Agaricomycetes</taxon>
        <taxon>Agaricomycetidae</taxon>
        <taxon>Agaricales</taxon>
        <taxon>Agaricineae</taxon>
        <taxon>Bolbitiaceae</taxon>
        <taxon>Cyclocybe</taxon>
    </lineage>
</organism>
<feature type="compositionally biased region" description="Low complexity" evidence="8">
    <location>
        <begin position="566"/>
        <end position="610"/>
    </location>
</feature>
<feature type="domain" description="C2H2-type" evidence="9">
    <location>
        <begin position="672"/>
        <end position="702"/>
    </location>
</feature>
<feature type="compositionally biased region" description="Low complexity" evidence="8">
    <location>
        <begin position="366"/>
        <end position="386"/>
    </location>
</feature>
<dbReference type="GO" id="GO:0000785">
    <property type="term" value="C:chromatin"/>
    <property type="evidence" value="ECO:0007669"/>
    <property type="project" value="TreeGrafter"/>
</dbReference>
<dbReference type="PROSITE" id="PS50157">
    <property type="entry name" value="ZINC_FINGER_C2H2_2"/>
    <property type="match status" value="1"/>
</dbReference>
<protein>
    <recommendedName>
        <fullName evidence="9">C2H2-type domain-containing protein</fullName>
    </recommendedName>
</protein>
<dbReference type="Gene3D" id="3.30.160.60">
    <property type="entry name" value="Classic Zinc Finger"/>
    <property type="match status" value="1"/>
</dbReference>
<dbReference type="PANTHER" id="PTHR40626:SF11">
    <property type="entry name" value="ZINC FINGER PROTEIN YPR022C"/>
    <property type="match status" value="1"/>
</dbReference>
<dbReference type="InterPro" id="IPR051059">
    <property type="entry name" value="VerF-like"/>
</dbReference>
<accession>A0A8S0XK17</accession>
<keyword evidence="5" id="KW-0862">Zinc</keyword>
<dbReference type="PANTHER" id="PTHR40626">
    <property type="entry name" value="MIP31509P"/>
    <property type="match status" value="1"/>
</dbReference>
<reference evidence="10 11" key="1">
    <citation type="submission" date="2020-01" db="EMBL/GenBank/DDBJ databases">
        <authorList>
            <person name="Gupta K D."/>
        </authorList>
    </citation>
    <scope>NUCLEOTIDE SEQUENCE [LARGE SCALE GENOMIC DNA]</scope>
</reference>
<dbReference type="SMART" id="SM00355">
    <property type="entry name" value="ZnF_C2H2"/>
    <property type="match status" value="1"/>
</dbReference>
<dbReference type="GO" id="GO:0008270">
    <property type="term" value="F:zinc ion binding"/>
    <property type="evidence" value="ECO:0007669"/>
    <property type="project" value="UniProtKB-KW"/>
</dbReference>
<feature type="region of interest" description="Disordered" evidence="8">
    <location>
        <begin position="136"/>
        <end position="212"/>
    </location>
</feature>
<comment type="caution">
    <text evidence="10">The sequence shown here is derived from an EMBL/GenBank/DDBJ whole genome shotgun (WGS) entry which is preliminary data.</text>
</comment>
<feature type="compositionally biased region" description="Basic residues" evidence="8">
    <location>
        <begin position="138"/>
        <end position="154"/>
    </location>
</feature>
<evidence type="ECO:0000313" key="10">
    <source>
        <dbReference type="EMBL" id="CAA7264873.1"/>
    </source>
</evidence>
<feature type="compositionally biased region" description="Low complexity" evidence="8">
    <location>
        <begin position="14"/>
        <end position="25"/>
    </location>
</feature>
<evidence type="ECO:0000256" key="3">
    <source>
        <dbReference type="ARBA" id="ARBA00022737"/>
    </source>
</evidence>
<evidence type="ECO:0000256" key="4">
    <source>
        <dbReference type="ARBA" id="ARBA00022771"/>
    </source>
</evidence>
<dbReference type="Proteomes" id="UP000467700">
    <property type="component" value="Unassembled WGS sequence"/>
</dbReference>
<dbReference type="AlphaFoldDB" id="A0A8S0XK17"/>
<evidence type="ECO:0000259" key="9">
    <source>
        <dbReference type="PROSITE" id="PS50157"/>
    </source>
</evidence>
<feature type="region of interest" description="Disordered" evidence="8">
    <location>
        <begin position="1"/>
        <end position="39"/>
    </location>
</feature>
<dbReference type="GO" id="GO:0005634">
    <property type="term" value="C:nucleus"/>
    <property type="evidence" value="ECO:0007669"/>
    <property type="project" value="UniProtKB-SubCell"/>
</dbReference>
<dbReference type="GO" id="GO:0000981">
    <property type="term" value="F:DNA-binding transcription factor activity, RNA polymerase II-specific"/>
    <property type="evidence" value="ECO:0007669"/>
    <property type="project" value="InterPro"/>
</dbReference>
<feature type="compositionally biased region" description="Basic residues" evidence="8">
    <location>
        <begin position="389"/>
        <end position="400"/>
    </location>
</feature>
<feature type="compositionally biased region" description="Low complexity" evidence="8">
    <location>
        <begin position="337"/>
        <end position="354"/>
    </location>
</feature>
<name>A0A8S0XK17_CYCAE</name>
<keyword evidence="2" id="KW-0479">Metal-binding</keyword>
<dbReference type="InterPro" id="IPR013087">
    <property type="entry name" value="Znf_C2H2_type"/>
</dbReference>
<dbReference type="InterPro" id="IPR036236">
    <property type="entry name" value="Znf_C2H2_sf"/>
</dbReference>
<proteinExistence type="predicted"/>